<dbReference type="Proteomes" id="UP000237881">
    <property type="component" value="Unassembled WGS sequence"/>
</dbReference>
<name>A0ABD6WAI7_RATRA</name>
<protein>
    <recommendedName>
        <fullName evidence="6">DUF4397 domain-containing protein</fullName>
    </recommendedName>
</protein>
<evidence type="ECO:0008006" key="6">
    <source>
        <dbReference type="Google" id="ProtNLM"/>
    </source>
</evidence>
<evidence type="ECO:0000313" key="5">
    <source>
        <dbReference type="Proteomes" id="UP000239698"/>
    </source>
</evidence>
<evidence type="ECO:0000256" key="1">
    <source>
        <dbReference type="SAM" id="SignalP"/>
    </source>
</evidence>
<keyword evidence="1" id="KW-0732">Signal</keyword>
<feature type="signal peptide" evidence="1">
    <location>
        <begin position="1"/>
        <end position="40"/>
    </location>
</feature>
<dbReference type="RefSeq" id="WP_097165882.1">
    <property type="nucleotide sequence ID" value="NZ_CP028129.1"/>
</dbReference>
<gene>
    <name evidence="2" type="ORF">C5C04_03755</name>
    <name evidence="3" type="ORF">C5C40_07470</name>
</gene>
<dbReference type="EMBL" id="PSVT01000012">
    <property type="protein sequence ID" value="PPH77310.1"/>
    <property type="molecule type" value="Genomic_DNA"/>
</dbReference>
<evidence type="ECO:0000313" key="4">
    <source>
        <dbReference type="Proteomes" id="UP000237881"/>
    </source>
</evidence>
<dbReference type="AlphaFoldDB" id="A0ABD6WAI7"/>
<accession>A0ABD6WAI7</accession>
<dbReference type="GeneID" id="49820091"/>
<reference evidence="4 5" key="1">
    <citation type="submission" date="2018-02" db="EMBL/GenBank/DDBJ databases">
        <title>Bacteriophage NCPPB3778 and a type I-E CRISPR drive the evolution of the US Biological Select Agent, Rathayibacter toxicus.</title>
        <authorList>
            <person name="Davis E.W.II."/>
            <person name="Tabima J.F."/>
            <person name="Weisberg A.J."/>
            <person name="Lopes L.D."/>
            <person name="Wiseman M.S."/>
            <person name="Wiseman M.S."/>
            <person name="Pupko T."/>
            <person name="Belcher M.S."/>
            <person name="Sechler A.J."/>
            <person name="Tancos M.A."/>
            <person name="Schroeder B.K."/>
            <person name="Murray T.D."/>
            <person name="Luster D.G."/>
            <person name="Schneider W.L."/>
            <person name="Rogers E."/>
            <person name="Andreote F.D."/>
            <person name="Grunwald N.J."/>
            <person name="Putnam M.L."/>
            <person name="Chang J.H."/>
        </authorList>
    </citation>
    <scope>NUCLEOTIDE SEQUENCE [LARGE SCALE GENOMIC DNA]</scope>
    <source>
        <strain evidence="3 5">AY1D6</strain>
        <strain evidence="2 4">AY1I9</strain>
    </source>
</reference>
<dbReference type="PROSITE" id="PS51318">
    <property type="entry name" value="TAT"/>
    <property type="match status" value="1"/>
</dbReference>
<comment type="caution">
    <text evidence="2">The sequence shown here is derived from an EMBL/GenBank/DDBJ whole genome shotgun (WGS) entry which is preliminary data.</text>
</comment>
<keyword evidence="5" id="KW-1185">Reference proteome</keyword>
<evidence type="ECO:0000313" key="2">
    <source>
        <dbReference type="EMBL" id="PPF15355.1"/>
    </source>
</evidence>
<sequence length="247" mass="24918">MTENPARPASTTQPTRRAALRAAGWSVPVIALAVATPALAASETDSVGFAPSTYVNHTGLGTIALTGYVSGPVPAVVLLHYSPGFSGPGSAPIQADGTFVVPGVTCPSAVVTGTVIASIDGYTAGTATISVTDPEPRSGSIAFNPAQYRGTRNGSRVDFPTLTGTVSVTGGPLPAQVVLSFSEPSPGRVDLRRDAGFLVPIDPQTGAFDVTGVYNAIVGGDNPSGFIYAGVQNPELTFGLSTAELDG</sequence>
<dbReference type="Proteomes" id="UP000239698">
    <property type="component" value="Unassembled WGS sequence"/>
</dbReference>
<organism evidence="2 4">
    <name type="scientific">Rathayibacter rathayi</name>
    <name type="common">Corynebacterium rathayi</name>
    <dbReference type="NCBI Taxonomy" id="33887"/>
    <lineage>
        <taxon>Bacteria</taxon>
        <taxon>Bacillati</taxon>
        <taxon>Actinomycetota</taxon>
        <taxon>Actinomycetes</taxon>
        <taxon>Micrococcales</taxon>
        <taxon>Microbacteriaceae</taxon>
        <taxon>Rathayibacter</taxon>
    </lineage>
</organism>
<evidence type="ECO:0000313" key="3">
    <source>
        <dbReference type="EMBL" id="PPH77310.1"/>
    </source>
</evidence>
<dbReference type="KEGG" id="rry:C1O28_06370"/>
<dbReference type="EMBL" id="PSUL01000005">
    <property type="protein sequence ID" value="PPF15355.1"/>
    <property type="molecule type" value="Genomic_DNA"/>
</dbReference>
<proteinExistence type="predicted"/>
<feature type="chain" id="PRO_5044727307" description="DUF4397 domain-containing protein" evidence="1">
    <location>
        <begin position="41"/>
        <end position="247"/>
    </location>
</feature>
<dbReference type="InterPro" id="IPR006311">
    <property type="entry name" value="TAT_signal"/>
</dbReference>